<name>A0ABP9BS85_9ACTN</name>
<keyword evidence="3" id="KW-1185">Reference proteome</keyword>
<evidence type="ECO:0008006" key="4">
    <source>
        <dbReference type="Google" id="ProtNLM"/>
    </source>
</evidence>
<evidence type="ECO:0000313" key="3">
    <source>
        <dbReference type="Proteomes" id="UP001501265"/>
    </source>
</evidence>
<protein>
    <recommendedName>
        <fullName evidence="4">Transposase</fullName>
    </recommendedName>
</protein>
<feature type="region of interest" description="Disordered" evidence="1">
    <location>
        <begin position="1"/>
        <end position="21"/>
    </location>
</feature>
<reference evidence="3" key="1">
    <citation type="journal article" date="2019" name="Int. J. Syst. Evol. Microbiol.">
        <title>The Global Catalogue of Microorganisms (GCM) 10K type strain sequencing project: providing services to taxonomists for standard genome sequencing and annotation.</title>
        <authorList>
            <consortium name="The Broad Institute Genomics Platform"/>
            <consortium name="The Broad Institute Genome Sequencing Center for Infectious Disease"/>
            <person name="Wu L."/>
            <person name="Ma J."/>
        </authorList>
    </citation>
    <scope>NUCLEOTIDE SEQUENCE [LARGE SCALE GENOMIC DNA]</scope>
    <source>
        <strain evidence="3">JCM 18081</strain>
    </source>
</reference>
<accession>A0ABP9BS85</accession>
<dbReference type="Proteomes" id="UP001501265">
    <property type="component" value="Unassembled WGS sequence"/>
</dbReference>
<sequence length="97" mass="11269">MSSPHLEDAEQVPDVVEPVTIGPTWERGEDGRFILPEFTLGWHVLAWTATCLQHANGNRWRYTSEQARLVLWWFAIDRETGQFAYRDAVLQRLKGWG</sequence>
<dbReference type="EMBL" id="BAABIG010000024">
    <property type="protein sequence ID" value="GAA4799597.1"/>
    <property type="molecule type" value="Genomic_DNA"/>
</dbReference>
<evidence type="ECO:0000313" key="2">
    <source>
        <dbReference type="EMBL" id="GAA4799597.1"/>
    </source>
</evidence>
<comment type="caution">
    <text evidence="2">The sequence shown here is derived from an EMBL/GenBank/DDBJ whole genome shotgun (WGS) entry which is preliminary data.</text>
</comment>
<evidence type="ECO:0000256" key="1">
    <source>
        <dbReference type="SAM" id="MobiDB-lite"/>
    </source>
</evidence>
<gene>
    <name evidence="2" type="ORF">GCM10023220_29780</name>
</gene>
<proteinExistence type="predicted"/>
<organism evidence="2 3">
    <name type="scientific">Streptomyces ziwulingensis</name>
    <dbReference type="NCBI Taxonomy" id="1045501"/>
    <lineage>
        <taxon>Bacteria</taxon>
        <taxon>Bacillati</taxon>
        <taxon>Actinomycetota</taxon>
        <taxon>Actinomycetes</taxon>
        <taxon>Kitasatosporales</taxon>
        <taxon>Streptomycetaceae</taxon>
        <taxon>Streptomyces</taxon>
    </lineage>
</organism>